<name>A0ABS8H8V9_9SPHN</name>
<reference evidence="1 2" key="1">
    <citation type="submission" date="2021-10" db="EMBL/GenBank/DDBJ databases">
        <title>The diversity and Nitrogen Metabolism of Culturable Nitrate-Utilizing Bacteria Within the Oxygen Minimum Zone of the Changjiang (Yangtze River)Estuary.</title>
        <authorList>
            <person name="Zhang D."/>
            <person name="Zheng J."/>
            <person name="Liu S."/>
            <person name="He W."/>
        </authorList>
    </citation>
    <scope>NUCLEOTIDE SEQUENCE [LARGE SCALE GENOMIC DNA]</scope>
    <source>
        <strain evidence="1 2">FXH275-2</strain>
    </source>
</reference>
<keyword evidence="2" id="KW-1185">Reference proteome</keyword>
<gene>
    <name evidence="1" type="ORF">LL253_12505</name>
</gene>
<protein>
    <submittedName>
        <fullName evidence="1">Phage Gp37/Gp68 family protein</fullName>
    </submittedName>
</protein>
<dbReference type="EMBL" id="JAJGNP010000010">
    <property type="protein sequence ID" value="MCC4233508.1"/>
    <property type="molecule type" value="Genomic_DNA"/>
</dbReference>
<accession>A0ABS8H8V9</accession>
<comment type="caution">
    <text evidence="1">The sequence shown here is derived from an EMBL/GenBank/DDBJ whole genome shotgun (WGS) entry which is preliminary data.</text>
</comment>
<proteinExistence type="predicted"/>
<dbReference type="Proteomes" id="UP001198830">
    <property type="component" value="Unassembled WGS sequence"/>
</dbReference>
<evidence type="ECO:0000313" key="2">
    <source>
        <dbReference type="Proteomes" id="UP001198830"/>
    </source>
</evidence>
<dbReference type="Pfam" id="PF07505">
    <property type="entry name" value="DUF5131"/>
    <property type="match status" value="1"/>
</dbReference>
<sequence>MAENSAIEWTDATWNPVTGCTKITAGCDNCYAERFSERFRGVRGHPFENGFDLKLRPERLDQPLRWRRGRMIFVNSMSDLFHKEIPTSFINRVFNTMEAADWHTYQVLTKRSPRMRDYLAARYADRAPPSHIWTGVSVEDCRGAARVEHLRAAPSAVRFLSVEPLIGPVGDIDLSGIHWVIAGGESGPNARIMHIDWAREIRDACRRQGVPFFFKQWGGFRPKSGGRELDGREWSEWPQMQRVIG</sequence>
<evidence type="ECO:0000313" key="1">
    <source>
        <dbReference type="EMBL" id="MCC4233508.1"/>
    </source>
</evidence>
<dbReference type="InterPro" id="IPR011101">
    <property type="entry name" value="DUF5131"/>
</dbReference>
<organism evidence="1 2">
    <name type="scientific">Sphingobium soli</name>
    <dbReference type="NCBI Taxonomy" id="1591116"/>
    <lineage>
        <taxon>Bacteria</taxon>
        <taxon>Pseudomonadati</taxon>
        <taxon>Pseudomonadota</taxon>
        <taxon>Alphaproteobacteria</taxon>
        <taxon>Sphingomonadales</taxon>
        <taxon>Sphingomonadaceae</taxon>
        <taxon>Sphingobium</taxon>
    </lineage>
</organism>
<dbReference type="RefSeq" id="WP_228227401.1">
    <property type="nucleotide sequence ID" value="NZ_JAJGNP010000010.1"/>
</dbReference>